<feature type="compositionally biased region" description="Low complexity" evidence="1">
    <location>
        <begin position="215"/>
        <end position="228"/>
    </location>
</feature>
<protein>
    <submittedName>
        <fullName evidence="2">Uncharacterized protein</fullName>
    </submittedName>
</protein>
<sequence>MGSCLSKKNTCSSSSPITAPEKIKSETHFEKKKIEEENPVKKEVFIIKHRISHEIDTTPRPEEEIKKTSPETCKGITFTSTNNSGITGATVRTSSCTKEEVDAILIQCGRLSRSSSTGKTAAASESGGRKYAGSKRSYDFDNDGKNFVDAEEDVSKERENRHRHRQSPSHGRRRTPSREREREQQRSGSRERGGGSSGGSGGRRMSRSPAKRSESPNSNIRSNSNSSRPGKMVSVPATISTVGGGGEGNSNAVGVKRIQVKRNVGGGDGSSTTRTTASPRARSPARMRGSNEQQQQPMSLSRSNSRKAEHSPYRRNPLSEIDTNIISQAPSIHKPNAENKINSNTTNVNYNTKEKVITEENNKGTNHVAAINVISTGPESLKPTTITRSRSSRLSRDLEELIINSETPSNSNNSSSSYTALLLEDIQNFHQKNTTTPTPPSFSFPPCLTKACSILNAVADLNSTTSSENRLRNPIRSEIKDDKYLESEIVAEEDDFMKPSFHKYVTVRRGTIGGEEFEEQESEGSNSFVGSQQQWISPLWEPNSVDSTDRWTSSSSRSVSRGNDLSSEVLISESKNGKRSSVVTKGNSDNQLNGIGRGRVGVRALQHISYTDLISLVCTTFASNKLYNIYIHLTQPEMKLSSHAPSNISFTNGLSFFCGFVVNHIYSCNSYKCSNQLHRCEGFIEIDVTTVEKVFSARETERERERECVCVYKCIDKQMDTVAICYCCQNLEQVPAGFEIVLQIKHQQFEFCRDSDKNQGARVHFLTCNLFIGEGKCLFEVLYEIPLKSCQQVNPNLKTFNIITSRSKSPTTPSKSPAAPMNPIDSPKNKDARIATVRG</sequence>
<feature type="compositionally biased region" description="Polar residues" evidence="1">
    <location>
        <begin position="1"/>
        <end position="17"/>
    </location>
</feature>
<feature type="compositionally biased region" description="Polar residues" evidence="1">
    <location>
        <begin position="290"/>
        <end position="303"/>
    </location>
</feature>
<feature type="compositionally biased region" description="Basic and acidic residues" evidence="1">
    <location>
        <begin position="176"/>
        <end position="193"/>
    </location>
</feature>
<organism evidence="2 3">
    <name type="scientific">Penstemon smallii</name>
    <dbReference type="NCBI Taxonomy" id="265156"/>
    <lineage>
        <taxon>Eukaryota</taxon>
        <taxon>Viridiplantae</taxon>
        <taxon>Streptophyta</taxon>
        <taxon>Embryophyta</taxon>
        <taxon>Tracheophyta</taxon>
        <taxon>Spermatophyta</taxon>
        <taxon>Magnoliopsida</taxon>
        <taxon>eudicotyledons</taxon>
        <taxon>Gunneridae</taxon>
        <taxon>Pentapetalae</taxon>
        <taxon>asterids</taxon>
        <taxon>lamiids</taxon>
        <taxon>Lamiales</taxon>
        <taxon>Plantaginaceae</taxon>
        <taxon>Cheloneae</taxon>
        <taxon>Penstemon</taxon>
    </lineage>
</organism>
<name>A0ABD3U6H9_9LAMI</name>
<keyword evidence="3" id="KW-1185">Reference proteome</keyword>
<dbReference type="Proteomes" id="UP001634393">
    <property type="component" value="Unassembled WGS sequence"/>
</dbReference>
<evidence type="ECO:0000313" key="3">
    <source>
        <dbReference type="Proteomes" id="UP001634393"/>
    </source>
</evidence>
<feature type="compositionally biased region" description="Low complexity" evidence="1">
    <location>
        <begin position="270"/>
        <end position="286"/>
    </location>
</feature>
<feature type="compositionally biased region" description="Low complexity" evidence="1">
    <location>
        <begin position="544"/>
        <end position="561"/>
    </location>
</feature>
<feature type="region of interest" description="Disordered" evidence="1">
    <location>
        <begin position="804"/>
        <end position="839"/>
    </location>
</feature>
<gene>
    <name evidence="2" type="ORF">ACJIZ3_002460</name>
</gene>
<feature type="compositionally biased region" description="Basic residues" evidence="1">
    <location>
        <begin position="161"/>
        <end position="175"/>
    </location>
</feature>
<proteinExistence type="predicted"/>
<feature type="region of interest" description="Disordered" evidence="1">
    <location>
        <begin position="541"/>
        <end position="561"/>
    </location>
</feature>
<evidence type="ECO:0000256" key="1">
    <source>
        <dbReference type="SAM" id="MobiDB-lite"/>
    </source>
</evidence>
<comment type="caution">
    <text evidence="2">The sequence shown here is derived from an EMBL/GenBank/DDBJ whole genome shotgun (WGS) entry which is preliminary data.</text>
</comment>
<dbReference type="AlphaFoldDB" id="A0ABD3U6H9"/>
<accession>A0ABD3U6H9</accession>
<dbReference type="EMBL" id="JBJXBP010000002">
    <property type="protein sequence ID" value="KAL3845057.1"/>
    <property type="molecule type" value="Genomic_DNA"/>
</dbReference>
<dbReference type="PANTHER" id="PTHR34367">
    <property type="entry name" value="OS02G0734667 PROTEIN"/>
    <property type="match status" value="1"/>
</dbReference>
<dbReference type="InterPro" id="IPR040412">
    <property type="entry name" value="At1g65710-like"/>
</dbReference>
<evidence type="ECO:0000313" key="2">
    <source>
        <dbReference type="EMBL" id="KAL3845057.1"/>
    </source>
</evidence>
<feature type="region of interest" description="Disordered" evidence="1">
    <location>
        <begin position="1"/>
        <end position="24"/>
    </location>
</feature>
<feature type="compositionally biased region" description="Basic and acidic residues" evidence="1">
    <location>
        <begin position="136"/>
        <end position="160"/>
    </location>
</feature>
<feature type="region of interest" description="Disordered" evidence="1">
    <location>
        <begin position="112"/>
        <end position="321"/>
    </location>
</feature>
<reference evidence="2 3" key="1">
    <citation type="submission" date="2024-12" db="EMBL/GenBank/DDBJ databases">
        <title>The unique morphological basis and parallel evolutionary history of personate flowers in Penstemon.</title>
        <authorList>
            <person name="Depatie T.H."/>
            <person name="Wessinger C.A."/>
        </authorList>
    </citation>
    <scope>NUCLEOTIDE SEQUENCE [LARGE SCALE GENOMIC DNA]</scope>
    <source>
        <strain evidence="2">WTNN_2</strain>
        <tissue evidence="2">Leaf</tissue>
    </source>
</reference>
<feature type="compositionally biased region" description="Low complexity" evidence="1">
    <location>
        <begin position="807"/>
        <end position="819"/>
    </location>
</feature>
<dbReference type="PANTHER" id="PTHR34367:SF1">
    <property type="entry name" value="OS04G0528600 PROTEIN"/>
    <property type="match status" value="1"/>
</dbReference>